<keyword evidence="2" id="KW-1185">Reference proteome</keyword>
<dbReference type="EMBL" id="AP025293">
    <property type="protein sequence ID" value="BDD00617.1"/>
    <property type="molecule type" value="Genomic_DNA"/>
</dbReference>
<proteinExistence type="predicted"/>
<accession>A0ABM7VI26</accession>
<evidence type="ECO:0000313" key="1">
    <source>
        <dbReference type="EMBL" id="BDD00617.1"/>
    </source>
</evidence>
<dbReference type="RefSeq" id="WP_332921035.1">
    <property type="nucleotide sequence ID" value="NZ_AP025293.1"/>
</dbReference>
<sequence>MRLLLFSLFTMALLVGSFFLDNQKSLRQHLADQQFITLNNLALEVEMLVDYEADEEANTWAQIQLWWSVGVSAELHQKATSLFPSVQYFVFSYHNTLKEHPFPVNIPDVNPRIEDYQIPSIMKSPSCVPAPPCLEEQSGRATNC</sequence>
<dbReference type="Proteomes" id="UP001354989">
    <property type="component" value="Plasmid pPP1"/>
</dbReference>
<organism evidence="1 2">
    <name type="scientific">Persicobacter psychrovividus</name>
    <dbReference type="NCBI Taxonomy" id="387638"/>
    <lineage>
        <taxon>Bacteria</taxon>
        <taxon>Pseudomonadati</taxon>
        <taxon>Bacteroidota</taxon>
        <taxon>Cytophagia</taxon>
        <taxon>Cytophagales</taxon>
        <taxon>Persicobacteraceae</taxon>
        <taxon>Persicobacter</taxon>
    </lineage>
</organism>
<gene>
    <name evidence="1" type="ORF">PEPS_28970</name>
</gene>
<reference evidence="1 2" key="1">
    <citation type="submission" date="2021-12" db="EMBL/GenBank/DDBJ databases">
        <title>Genome sequencing of bacteria with rrn-lacking chromosome and rrn-plasmid.</title>
        <authorList>
            <person name="Anda M."/>
            <person name="Iwasaki W."/>
        </authorList>
    </citation>
    <scope>NUCLEOTIDE SEQUENCE [LARGE SCALE GENOMIC DNA]</scope>
    <source>
        <strain evidence="1 2">NBRC 101262</strain>
        <plasmid evidence="1 2">pPP1</plasmid>
    </source>
</reference>
<keyword evidence="1" id="KW-0614">Plasmid</keyword>
<name>A0ABM7VI26_9BACT</name>
<protein>
    <submittedName>
        <fullName evidence="1">Uncharacterized protein</fullName>
    </submittedName>
</protein>
<geneLocation type="plasmid" evidence="1 2">
    <name>pPP1</name>
</geneLocation>
<evidence type="ECO:0000313" key="2">
    <source>
        <dbReference type="Proteomes" id="UP001354989"/>
    </source>
</evidence>